<dbReference type="EMBL" id="CP017641">
    <property type="protein sequence ID" value="APZ92357.1"/>
    <property type="molecule type" value="Genomic_DNA"/>
</dbReference>
<proteinExistence type="predicted"/>
<dbReference type="PANTHER" id="PTHR45663:SF11">
    <property type="entry name" value="GEO12009P1"/>
    <property type="match status" value="1"/>
</dbReference>
<keyword evidence="3" id="KW-1185">Reference proteome</keyword>
<name>A0A1P8WEB5_9PLAN</name>
<dbReference type="KEGG" id="fmr:Fuma_01968"/>
<dbReference type="STRING" id="1891926.Fuma_01968"/>
<reference evidence="2 3" key="1">
    <citation type="journal article" date="2016" name="Front. Microbiol.">
        <title>Fuerstia marisgermanicae gen. nov., sp. nov., an Unusual Member of the Phylum Planctomycetes from the German Wadden Sea.</title>
        <authorList>
            <person name="Kohn T."/>
            <person name="Heuer A."/>
            <person name="Jogler M."/>
            <person name="Vollmers J."/>
            <person name="Boedeker C."/>
            <person name="Bunk B."/>
            <person name="Rast P."/>
            <person name="Borchert D."/>
            <person name="Glockner I."/>
            <person name="Freese H.M."/>
            <person name="Klenk H.P."/>
            <person name="Overmann J."/>
            <person name="Kaster A.K."/>
            <person name="Rohde M."/>
            <person name="Wiegand S."/>
            <person name="Jogler C."/>
        </authorList>
    </citation>
    <scope>NUCLEOTIDE SEQUENCE [LARGE SCALE GENOMIC DNA]</scope>
    <source>
        <strain evidence="2 3">NH11</strain>
    </source>
</reference>
<dbReference type="GO" id="GO:0005737">
    <property type="term" value="C:cytoplasm"/>
    <property type="evidence" value="ECO:0007669"/>
    <property type="project" value="TreeGrafter"/>
</dbReference>
<dbReference type="PROSITE" id="PS51352">
    <property type="entry name" value="THIOREDOXIN_2"/>
    <property type="match status" value="1"/>
</dbReference>
<feature type="domain" description="Thioredoxin" evidence="1">
    <location>
        <begin position="21"/>
        <end position="151"/>
    </location>
</feature>
<evidence type="ECO:0000313" key="2">
    <source>
        <dbReference type="EMBL" id="APZ92357.1"/>
    </source>
</evidence>
<dbReference type="RefSeq" id="WP_077023989.1">
    <property type="nucleotide sequence ID" value="NZ_CP017641.1"/>
</dbReference>
<evidence type="ECO:0000313" key="3">
    <source>
        <dbReference type="Proteomes" id="UP000187735"/>
    </source>
</evidence>
<dbReference type="AlphaFoldDB" id="A0A1P8WEB5"/>
<gene>
    <name evidence="2" type="ORF">Fuma_01968</name>
</gene>
<dbReference type="SUPFAM" id="SSF52833">
    <property type="entry name" value="Thioredoxin-like"/>
    <property type="match status" value="1"/>
</dbReference>
<dbReference type="PANTHER" id="PTHR45663">
    <property type="entry name" value="GEO12009P1"/>
    <property type="match status" value="1"/>
</dbReference>
<dbReference type="GO" id="GO:0015035">
    <property type="term" value="F:protein-disulfide reductase activity"/>
    <property type="evidence" value="ECO:0007669"/>
    <property type="project" value="TreeGrafter"/>
</dbReference>
<evidence type="ECO:0000259" key="1">
    <source>
        <dbReference type="PROSITE" id="PS51352"/>
    </source>
</evidence>
<dbReference type="Proteomes" id="UP000187735">
    <property type="component" value="Chromosome"/>
</dbReference>
<dbReference type="CDD" id="cd02947">
    <property type="entry name" value="TRX_family"/>
    <property type="match status" value="1"/>
</dbReference>
<sequence>MSVASLTTLLTVYFLAGSGSEQISKNVEPGVAADAADVQVSQEWLTSYEDAKALATKHKLPLLLHFDATWCGACRVMEAEVMHKPAVTEQLGRTLIGVRIDADRYKDLITEYGISTLPTELIVQPDGKRSELFVGAVSLSKYKLRLQQFASSAATALAKSGAESAAGEKDAAEVRSCLIVRHDGKMVGAGGFSPVALVAQRRWIKGSDKFVATHEGVQYFLQSQQEVDQFTANPTRYIPLLHGLDLVELHLENRTTTGAIEYGAFYKGQVYFFASVKNRDRFENNPTWYLSAMADARSADSKAYPFLNANTVN</sequence>
<accession>A0A1P8WEB5</accession>
<protein>
    <submittedName>
        <fullName evidence="2">Thioredoxin-like protein</fullName>
    </submittedName>
</protein>
<organism evidence="2 3">
    <name type="scientific">Fuerstiella marisgermanici</name>
    <dbReference type="NCBI Taxonomy" id="1891926"/>
    <lineage>
        <taxon>Bacteria</taxon>
        <taxon>Pseudomonadati</taxon>
        <taxon>Planctomycetota</taxon>
        <taxon>Planctomycetia</taxon>
        <taxon>Planctomycetales</taxon>
        <taxon>Planctomycetaceae</taxon>
        <taxon>Fuerstiella</taxon>
    </lineage>
</organism>
<dbReference type="Gene3D" id="3.40.30.10">
    <property type="entry name" value="Glutaredoxin"/>
    <property type="match status" value="1"/>
</dbReference>
<dbReference type="OrthoDB" id="244344at2"/>
<dbReference type="Pfam" id="PF13899">
    <property type="entry name" value="Thioredoxin_7"/>
    <property type="match status" value="1"/>
</dbReference>
<dbReference type="InterPro" id="IPR013766">
    <property type="entry name" value="Thioredoxin_domain"/>
</dbReference>
<dbReference type="InterPro" id="IPR036249">
    <property type="entry name" value="Thioredoxin-like_sf"/>
</dbReference>